<evidence type="ECO:0000313" key="1">
    <source>
        <dbReference type="EMBL" id="KIY62881.1"/>
    </source>
</evidence>
<proteinExistence type="predicted"/>
<reference evidence="1 2" key="1">
    <citation type="journal article" date="2015" name="Fungal Genet. Biol.">
        <title>Evolution of novel wood decay mechanisms in Agaricales revealed by the genome sequences of Fistulina hepatica and Cylindrobasidium torrendii.</title>
        <authorList>
            <person name="Floudas D."/>
            <person name="Held B.W."/>
            <person name="Riley R."/>
            <person name="Nagy L.G."/>
            <person name="Koehler G."/>
            <person name="Ransdell A.S."/>
            <person name="Younus H."/>
            <person name="Chow J."/>
            <person name="Chiniquy J."/>
            <person name="Lipzen A."/>
            <person name="Tritt A."/>
            <person name="Sun H."/>
            <person name="Haridas S."/>
            <person name="LaButti K."/>
            <person name="Ohm R.A."/>
            <person name="Kues U."/>
            <person name="Blanchette R.A."/>
            <person name="Grigoriev I.V."/>
            <person name="Minto R.E."/>
            <person name="Hibbett D.S."/>
        </authorList>
    </citation>
    <scope>NUCLEOTIDE SEQUENCE [LARGE SCALE GENOMIC DNA]</scope>
    <source>
        <strain evidence="1 2">FP15055 ss-10</strain>
    </source>
</reference>
<dbReference type="Proteomes" id="UP000054007">
    <property type="component" value="Unassembled WGS sequence"/>
</dbReference>
<gene>
    <name evidence="1" type="ORF">CYLTODRAFT_426578</name>
</gene>
<organism evidence="1 2">
    <name type="scientific">Cylindrobasidium torrendii FP15055 ss-10</name>
    <dbReference type="NCBI Taxonomy" id="1314674"/>
    <lineage>
        <taxon>Eukaryota</taxon>
        <taxon>Fungi</taxon>
        <taxon>Dikarya</taxon>
        <taxon>Basidiomycota</taxon>
        <taxon>Agaricomycotina</taxon>
        <taxon>Agaricomycetes</taxon>
        <taxon>Agaricomycetidae</taxon>
        <taxon>Agaricales</taxon>
        <taxon>Marasmiineae</taxon>
        <taxon>Physalacriaceae</taxon>
        <taxon>Cylindrobasidium</taxon>
    </lineage>
</organism>
<dbReference type="STRING" id="1314674.A0A0D7B037"/>
<name>A0A0D7B037_9AGAR</name>
<keyword evidence="2" id="KW-1185">Reference proteome</keyword>
<dbReference type="EMBL" id="KN880740">
    <property type="protein sequence ID" value="KIY62881.1"/>
    <property type="molecule type" value="Genomic_DNA"/>
</dbReference>
<accession>A0A0D7B037</accession>
<protein>
    <submittedName>
        <fullName evidence="1">Uncharacterized protein</fullName>
    </submittedName>
</protein>
<evidence type="ECO:0000313" key="2">
    <source>
        <dbReference type="Proteomes" id="UP000054007"/>
    </source>
</evidence>
<dbReference type="AlphaFoldDB" id="A0A0D7B037"/>
<dbReference type="OrthoDB" id="3229878at2759"/>
<sequence length="497" mass="56231">MGTTGCIVWRYKNHYFIYFQNSDGYHEQFGVDAWREVPSPGNPQAWDEWLMRKRNELEVFLQKDYKLKADDAYDEIWSTAPLPDVEYTYEIDLDNLVFHENYVPCFNLRHMPSTEAKFLEYLRGSDSYGNATCSVNAPVECRWTMALLESPRLCSIDTTTLETYDSLGAKVVADIVEPPASIATPVRKRLAEVIIAQLMRFNMPRALLQLRQAAQSSSVHSFTKDTRTAVGLCLLATVLHPALYAPRSWRTPINFFYRHIKRKGSRNNSFRYLPDETATWWIRDDIAAHVAANLTNEDHLRAAVVKCLQFMQSATPRSIVYGVLFSISHCALLSWDPVSGKTQHTLPLVFMPDVYAQQRETVGITALVYLAEHIDALADGFTCIRAPQSKSSGPLPIEIMSHIASFITVPKDLFAFASASQVYKRAAKLRLLLPQLGGDIVVALAPEGDGEQVLGSQMVICADGIKRRMLEDWISPLVPEIDYMTSELHSLLWLKEL</sequence>